<comment type="similarity">
    <text evidence="3">Belongs to the CheB family.</text>
</comment>
<dbReference type="GO" id="GO:0008984">
    <property type="term" value="F:protein-glutamate methylesterase activity"/>
    <property type="evidence" value="ECO:0007669"/>
    <property type="project" value="UniProtKB-UniRule"/>
</dbReference>
<organism evidence="8 9">
    <name type="scientific">Nocardioides perillae</name>
    <dbReference type="NCBI Taxonomy" id="1119534"/>
    <lineage>
        <taxon>Bacteria</taxon>
        <taxon>Bacillati</taxon>
        <taxon>Actinomycetota</taxon>
        <taxon>Actinomycetes</taxon>
        <taxon>Propionibacteriales</taxon>
        <taxon>Nocardioidaceae</taxon>
        <taxon>Nocardioides</taxon>
    </lineage>
</organism>
<feature type="domain" description="Response regulatory" evidence="6">
    <location>
        <begin position="5"/>
        <end position="123"/>
    </location>
</feature>
<dbReference type="Pfam" id="PF01339">
    <property type="entry name" value="CheB_methylest"/>
    <property type="match status" value="1"/>
</dbReference>
<comment type="domain">
    <text evidence="3">Contains a C-terminal catalytic domain, and an N-terminal region which modulates catalytic activity.</text>
</comment>
<evidence type="ECO:0000256" key="5">
    <source>
        <dbReference type="PROSITE-ProRule" id="PRU00169"/>
    </source>
</evidence>
<evidence type="ECO:0000259" key="6">
    <source>
        <dbReference type="PROSITE" id="PS50110"/>
    </source>
</evidence>
<dbReference type="SMART" id="SM00448">
    <property type="entry name" value="REC"/>
    <property type="match status" value="1"/>
</dbReference>
<dbReference type="InterPro" id="IPR011006">
    <property type="entry name" value="CheY-like_superfamily"/>
</dbReference>
<evidence type="ECO:0000256" key="1">
    <source>
        <dbReference type="ARBA" id="ARBA00022801"/>
    </source>
</evidence>
<dbReference type="InterPro" id="IPR035909">
    <property type="entry name" value="CheB_C"/>
</dbReference>
<dbReference type="PIRSF" id="PIRSF000876">
    <property type="entry name" value="RR_chemtxs_CheB"/>
    <property type="match status" value="1"/>
</dbReference>
<dbReference type="GO" id="GO:0050568">
    <property type="term" value="F:protein-glutamine glutaminase activity"/>
    <property type="evidence" value="ECO:0007669"/>
    <property type="project" value="UniProtKB-UniRule"/>
</dbReference>
<evidence type="ECO:0000256" key="3">
    <source>
        <dbReference type="HAMAP-Rule" id="MF_00099"/>
    </source>
</evidence>
<evidence type="ECO:0000313" key="8">
    <source>
        <dbReference type="EMBL" id="NYG57014.1"/>
    </source>
</evidence>
<feature type="domain" description="CheB-type methylesterase" evidence="7">
    <location>
        <begin position="164"/>
        <end position="357"/>
    </location>
</feature>
<dbReference type="GO" id="GO:0005737">
    <property type="term" value="C:cytoplasm"/>
    <property type="evidence" value="ECO:0007669"/>
    <property type="project" value="UniProtKB-SubCell"/>
</dbReference>
<dbReference type="PROSITE" id="PS50110">
    <property type="entry name" value="RESPONSE_REGULATORY"/>
    <property type="match status" value="1"/>
</dbReference>
<dbReference type="PANTHER" id="PTHR42872">
    <property type="entry name" value="PROTEIN-GLUTAMATE METHYLESTERASE/PROTEIN-GLUTAMINE GLUTAMINASE"/>
    <property type="match status" value="1"/>
</dbReference>
<gene>
    <name evidence="3" type="primary">cheB</name>
    <name evidence="8" type="ORF">BJ989_003318</name>
</gene>
<dbReference type="NCBIfam" id="NF001965">
    <property type="entry name" value="PRK00742.1"/>
    <property type="match status" value="1"/>
</dbReference>
<feature type="modified residue" description="4-aspartylphosphate" evidence="3 5">
    <location>
        <position position="56"/>
    </location>
</feature>
<dbReference type="Gene3D" id="3.40.50.2300">
    <property type="match status" value="1"/>
</dbReference>
<dbReference type="EC" id="3.1.1.61" evidence="3"/>
<dbReference type="PANTHER" id="PTHR42872:SF3">
    <property type="entry name" value="PROTEIN-GLUTAMATE METHYLESTERASE_PROTEIN-GLUTAMINE GLUTAMINASE 1"/>
    <property type="match status" value="1"/>
</dbReference>
<dbReference type="InterPro" id="IPR008248">
    <property type="entry name" value="CheB-like"/>
</dbReference>
<reference evidence="8 9" key="1">
    <citation type="submission" date="2020-07" db="EMBL/GenBank/DDBJ databases">
        <title>Sequencing the genomes of 1000 actinobacteria strains.</title>
        <authorList>
            <person name="Klenk H.-P."/>
        </authorList>
    </citation>
    <scope>NUCLEOTIDE SEQUENCE [LARGE SCALE GENOMIC DNA]</scope>
    <source>
        <strain evidence="8 9">DSM 24552</strain>
    </source>
</reference>
<dbReference type="PROSITE" id="PS50122">
    <property type="entry name" value="CHEB"/>
    <property type="match status" value="1"/>
</dbReference>
<comment type="subcellular location">
    <subcellularLocation>
        <location evidence="3">Cytoplasm</location>
    </subcellularLocation>
</comment>
<accession>A0A7Y9UT12</accession>
<dbReference type="Proteomes" id="UP000544110">
    <property type="component" value="Unassembled WGS sequence"/>
</dbReference>
<dbReference type="GO" id="GO:0000156">
    <property type="term" value="F:phosphorelay response regulator activity"/>
    <property type="evidence" value="ECO:0007669"/>
    <property type="project" value="InterPro"/>
</dbReference>
<dbReference type="EC" id="3.5.1.44" evidence="3"/>
<keyword evidence="1 3" id="KW-0378">Hydrolase</keyword>
<comment type="PTM">
    <text evidence="3">Phosphorylated by CheA. Phosphorylation of the N-terminal regulatory domain activates the methylesterase activity.</text>
</comment>
<protein>
    <recommendedName>
        <fullName evidence="3">Protein-glutamate methylesterase/protein-glutamine glutaminase</fullName>
        <ecNumber evidence="3">3.1.1.61</ecNumber>
        <ecNumber evidence="3">3.5.1.44</ecNumber>
    </recommendedName>
</protein>
<feature type="active site" evidence="3 4">
    <location>
        <position position="299"/>
    </location>
</feature>
<dbReference type="CDD" id="cd17541">
    <property type="entry name" value="REC_CheB-like"/>
    <property type="match status" value="1"/>
</dbReference>
<keyword evidence="3 5" id="KW-0597">Phosphoprotein</keyword>
<dbReference type="SUPFAM" id="SSF52172">
    <property type="entry name" value="CheY-like"/>
    <property type="match status" value="1"/>
</dbReference>
<comment type="catalytic activity">
    <reaction evidence="2 3">
        <text>[protein]-L-glutamate 5-O-methyl ester + H2O = L-glutamyl-[protein] + methanol + H(+)</text>
        <dbReference type="Rhea" id="RHEA:23236"/>
        <dbReference type="Rhea" id="RHEA-COMP:10208"/>
        <dbReference type="Rhea" id="RHEA-COMP:10311"/>
        <dbReference type="ChEBI" id="CHEBI:15377"/>
        <dbReference type="ChEBI" id="CHEBI:15378"/>
        <dbReference type="ChEBI" id="CHEBI:17790"/>
        <dbReference type="ChEBI" id="CHEBI:29973"/>
        <dbReference type="ChEBI" id="CHEBI:82795"/>
        <dbReference type="EC" id="3.1.1.61"/>
    </reaction>
</comment>
<evidence type="ECO:0000313" key="9">
    <source>
        <dbReference type="Proteomes" id="UP000544110"/>
    </source>
</evidence>
<dbReference type="InterPro" id="IPR001789">
    <property type="entry name" value="Sig_transdc_resp-reg_receiver"/>
</dbReference>
<dbReference type="HAMAP" id="MF_00099">
    <property type="entry name" value="CheB_chemtxs"/>
    <property type="match status" value="1"/>
</dbReference>
<dbReference type="EMBL" id="JACCAC010000001">
    <property type="protein sequence ID" value="NYG57014.1"/>
    <property type="molecule type" value="Genomic_DNA"/>
</dbReference>
<sequence length="368" mass="38088">MKKIRVMVVDDSVVVRRLVTDSLSADPRIDVVGVAPNGKVALAKIAQLNPDLITLDIEMPVMDGLETLLHLRKLHPKLPVIMFSTLTERGAATTLDALERGARDYVTKPANVGSVVESMAAVRAQIVPKILALCAPPPAPVIPVRRPVAPAAAGTPAGRPLDRTSTPVDVLAIGVSTGGPDALSTVLSGLPADLPVPVVIVQHMPPVFTAQLAQRLDKRCPLTVTEARAGDVVVPGRVLLAPGDFHMRVRRVGAGVGVSLDQGTPENYCRPAVDVLFRSVVEVYGGRTLAVVLTGMGADGARASADVVAAGGEVYVQDEASSVVWGMPGAVARAGLADQQLPLGDVAAAITTRVRAGRGGAVPARALA</sequence>
<dbReference type="Pfam" id="PF00072">
    <property type="entry name" value="Response_reg"/>
    <property type="match status" value="1"/>
</dbReference>
<evidence type="ECO:0000256" key="4">
    <source>
        <dbReference type="PROSITE-ProRule" id="PRU00050"/>
    </source>
</evidence>
<keyword evidence="9" id="KW-1185">Reference proteome</keyword>
<feature type="active site" evidence="3 4">
    <location>
        <position position="203"/>
    </location>
</feature>
<keyword evidence="3" id="KW-0963">Cytoplasm</keyword>
<dbReference type="InterPro" id="IPR000673">
    <property type="entry name" value="Sig_transdc_resp-reg_Me-estase"/>
</dbReference>
<keyword evidence="3 4" id="KW-0145">Chemotaxis</keyword>
<comment type="function">
    <text evidence="3">Involved in chemotaxis. Part of a chemotaxis signal transduction system that modulates chemotaxis in response to various stimuli. Catalyzes the demethylation of specific methylglutamate residues introduced into the chemoreceptors (methyl-accepting chemotaxis proteins or MCP) by CheR. Also mediates the irreversible deamidation of specific glutamine residues to glutamic acid.</text>
</comment>
<comment type="catalytic activity">
    <reaction evidence="3">
        <text>L-glutaminyl-[protein] + H2O = L-glutamyl-[protein] + NH4(+)</text>
        <dbReference type="Rhea" id="RHEA:16441"/>
        <dbReference type="Rhea" id="RHEA-COMP:10207"/>
        <dbReference type="Rhea" id="RHEA-COMP:10208"/>
        <dbReference type="ChEBI" id="CHEBI:15377"/>
        <dbReference type="ChEBI" id="CHEBI:28938"/>
        <dbReference type="ChEBI" id="CHEBI:29973"/>
        <dbReference type="ChEBI" id="CHEBI:30011"/>
        <dbReference type="EC" id="3.5.1.44"/>
    </reaction>
</comment>
<dbReference type="SUPFAM" id="SSF52738">
    <property type="entry name" value="Methylesterase CheB, C-terminal domain"/>
    <property type="match status" value="1"/>
</dbReference>
<dbReference type="RefSeq" id="WP_343049469.1">
    <property type="nucleotide sequence ID" value="NZ_JACCAC010000001.1"/>
</dbReference>
<dbReference type="CDD" id="cd16432">
    <property type="entry name" value="CheB_Rec"/>
    <property type="match status" value="1"/>
</dbReference>
<feature type="active site" evidence="3 4">
    <location>
        <position position="176"/>
    </location>
</feature>
<name>A0A7Y9UT12_9ACTN</name>
<evidence type="ECO:0000256" key="2">
    <source>
        <dbReference type="ARBA" id="ARBA00048267"/>
    </source>
</evidence>
<evidence type="ECO:0000259" key="7">
    <source>
        <dbReference type="PROSITE" id="PS50122"/>
    </source>
</evidence>
<dbReference type="Gene3D" id="3.40.50.180">
    <property type="entry name" value="Methylesterase CheB, C-terminal domain"/>
    <property type="match status" value="1"/>
</dbReference>
<dbReference type="GO" id="GO:0006935">
    <property type="term" value="P:chemotaxis"/>
    <property type="evidence" value="ECO:0007669"/>
    <property type="project" value="UniProtKB-UniRule"/>
</dbReference>
<proteinExistence type="inferred from homology"/>
<dbReference type="AlphaFoldDB" id="A0A7Y9UT12"/>
<comment type="caution">
    <text evidence="8">The sequence shown here is derived from an EMBL/GenBank/DDBJ whole genome shotgun (WGS) entry which is preliminary data.</text>
</comment>